<evidence type="ECO:0000256" key="2">
    <source>
        <dbReference type="SAM" id="Phobius"/>
    </source>
</evidence>
<evidence type="ECO:0000313" key="4">
    <source>
        <dbReference type="WBParaSite" id="MBELARI_LOCUS14905"/>
    </source>
</evidence>
<evidence type="ECO:0000313" key="3">
    <source>
        <dbReference type="Proteomes" id="UP000887575"/>
    </source>
</evidence>
<evidence type="ECO:0000256" key="1">
    <source>
        <dbReference type="SAM" id="MobiDB-lite"/>
    </source>
</evidence>
<dbReference type="AlphaFoldDB" id="A0AAF3EME6"/>
<feature type="transmembrane region" description="Helical" evidence="2">
    <location>
        <begin position="308"/>
        <end position="327"/>
    </location>
</feature>
<organism evidence="3 4">
    <name type="scientific">Mesorhabditis belari</name>
    <dbReference type="NCBI Taxonomy" id="2138241"/>
    <lineage>
        <taxon>Eukaryota</taxon>
        <taxon>Metazoa</taxon>
        <taxon>Ecdysozoa</taxon>
        <taxon>Nematoda</taxon>
        <taxon>Chromadorea</taxon>
        <taxon>Rhabditida</taxon>
        <taxon>Rhabditina</taxon>
        <taxon>Rhabditomorpha</taxon>
        <taxon>Rhabditoidea</taxon>
        <taxon>Rhabditidae</taxon>
        <taxon>Mesorhabditinae</taxon>
        <taxon>Mesorhabditis</taxon>
    </lineage>
</organism>
<reference evidence="4" key="1">
    <citation type="submission" date="2024-02" db="UniProtKB">
        <authorList>
            <consortium name="WormBaseParasite"/>
        </authorList>
    </citation>
    <scope>IDENTIFICATION</scope>
</reference>
<keyword evidence="3" id="KW-1185">Reference proteome</keyword>
<dbReference type="PANTHER" id="PTHR31930:SF1">
    <property type="entry name" value="SERPENTINE RECEPTOR, CLASS R"/>
    <property type="match status" value="1"/>
</dbReference>
<feature type="transmembrane region" description="Helical" evidence="2">
    <location>
        <begin position="68"/>
        <end position="89"/>
    </location>
</feature>
<feature type="compositionally biased region" description="Polar residues" evidence="1">
    <location>
        <begin position="1"/>
        <end position="10"/>
    </location>
</feature>
<feature type="transmembrane region" description="Helical" evidence="2">
    <location>
        <begin position="203"/>
        <end position="226"/>
    </location>
</feature>
<dbReference type="WBParaSite" id="MBELARI_LOCUS14905">
    <property type="protein sequence ID" value="MBELARI_LOCUS14905"/>
    <property type="gene ID" value="MBELARI_LOCUS14905"/>
</dbReference>
<keyword evidence="2" id="KW-1133">Transmembrane helix</keyword>
<feature type="transmembrane region" description="Helical" evidence="2">
    <location>
        <begin position="276"/>
        <end position="296"/>
    </location>
</feature>
<evidence type="ECO:0008006" key="5">
    <source>
        <dbReference type="Google" id="ProtNLM"/>
    </source>
</evidence>
<proteinExistence type="predicted"/>
<accession>A0AAF3EME6</accession>
<dbReference type="Proteomes" id="UP000887575">
    <property type="component" value="Unassembled WGS sequence"/>
</dbReference>
<name>A0AAF3EME6_9BILA</name>
<keyword evidence="2" id="KW-0812">Transmembrane</keyword>
<keyword evidence="2" id="KW-0472">Membrane</keyword>
<dbReference type="PANTHER" id="PTHR31930">
    <property type="entry name" value="SERPENTINE RECEPTOR, CLASS R"/>
    <property type="match status" value="1"/>
</dbReference>
<sequence>MPRNKANSDAMQHPIDDQSQSPMMDGKFRPRVHVFGPFEQMVRLSGCDLQESIFSWAESRKRGATGRAVISTLLFVLVLVVFFAKFFYIMSNDAKAFTVIWAESNMETGVFLFAIAAAICLGIWTHAQYFRVFHEKLDALEEGPVRSEESFSRTHIKAFIFSIICLTGILAHSGRDFIWVREVNGTVGELQLNFGNFWGAEPLVRGLVGLILCISLAIYVISIHAVSRKLKAFNKDLAEASDIGKLGDIVTLTSFSTRQQEVLSVVKYVHKNIGKLTSFGLVGGILMQVNGIFLLMGHREEMSPAFTWLNVGYMVIAGGIMVLLLLVPQKLQKKIAKAPTILLYDQQIWAQKDEKLTTLALSMAKRAESDDLKIIVLQMFLMDQRLPHKLMMIVPLFGNAMLALERLLPPKVI</sequence>
<feature type="region of interest" description="Disordered" evidence="1">
    <location>
        <begin position="1"/>
        <end position="22"/>
    </location>
</feature>
<dbReference type="InterPro" id="IPR004950">
    <property type="entry name" value="DUF267_CAE_spp"/>
</dbReference>
<dbReference type="Pfam" id="PF03268">
    <property type="entry name" value="DUF267"/>
    <property type="match status" value="1"/>
</dbReference>
<feature type="transmembrane region" description="Helical" evidence="2">
    <location>
        <begin position="156"/>
        <end position="174"/>
    </location>
</feature>
<feature type="transmembrane region" description="Helical" evidence="2">
    <location>
        <begin position="109"/>
        <end position="127"/>
    </location>
</feature>
<protein>
    <recommendedName>
        <fullName evidence="5">Gustatory receptor</fullName>
    </recommendedName>
</protein>